<name>A0A327YDT5_9RHOB</name>
<proteinExistence type="predicted"/>
<evidence type="ECO:0000313" key="3">
    <source>
        <dbReference type="Proteomes" id="UP000249165"/>
    </source>
</evidence>
<dbReference type="EMBL" id="QLMG01000013">
    <property type="protein sequence ID" value="RAK18322.1"/>
    <property type="molecule type" value="Genomic_DNA"/>
</dbReference>
<keyword evidence="3" id="KW-1185">Reference proteome</keyword>
<evidence type="ECO:0000313" key="2">
    <source>
        <dbReference type="EMBL" id="RAK18322.1"/>
    </source>
</evidence>
<dbReference type="AlphaFoldDB" id="A0A327YDT5"/>
<accession>A0A327YDT5</accession>
<dbReference type="Proteomes" id="UP000249165">
    <property type="component" value="Unassembled WGS sequence"/>
</dbReference>
<feature type="region of interest" description="Disordered" evidence="1">
    <location>
        <begin position="94"/>
        <end position="115"/>
    </location>
</feature>
<comment type="caution">
    <text evidence="2">The sequence shown here is derived from an EMBL/GenBank/DDBJ whole genome shotgun (WGS) entry which is preliminary data.</text>
</comment>
<gene>
    <name evidence="2" type="ORF">ATI53_101341</name>
</gene>
<reference evidence="2 3" key="1">
    <citation type="submission" date="2018-06" db="EMBL/GenBank/DDBJ databases">
        <title>Genomic Encyclopedia of Archaeal and Bacterial Type Strains, Phase II (KMG-II): from individual species to whole genera.</title>
        <authorList>
            <person name="Goeker M."/>
        </authorList>
    </citation>
    <scope>NUCLEOTIDE SEQUENCE [LARGE SCALE GENOMIC DNA]</scope>
    <source>
        <strain evidence="2 3">DSM 22011</strain>
    </source>
</reference>
<feature type="region of interest" description="Disordered" evidence="1">
    <location>
        <begin position="173"/>
        <end position="194"/>
    </location>
</feature>
<dbReference type="RefSeq" id="WP_311135987.1">
    <property type="nucleotide sequence ID" value="NZ_LIQE01000011.1"/>
</dbReference>
<protein>
    <submittedName>
        <fullName evidence="2">Uncharacterized protein</fullName>
    </submittedName>
</protein>
<organism evidence="2 3">
    <name type="scientific">Salipiger aestuarii</name>
    <dbReference type="NCBI Taxonomy" id="568098"/>
    <lineage>
        <taxon>Bacteria</taxon>
        <taxon>Pseudomonadati</taxon>
        <taxon>Pseudomonadota</taxon>
        <taxon>Alphaproteobacteria</taxon>
        <taxon>Rhodobacterales</taxon>
        <taxon>Roseobacteraceae</taxon>
        <taxon>Salipiger</taxon>
    </lineage>
</organism>
<evidence type="ECO:0000256" key="1">
    <source>
        <dbReference type="SAM" id="MobiDB-lite"/>
    </source>
</evidence>
<sequence>MTPDGGIEISRRLAHNGMVDFLSVVRGRIHSDPAMTDLIPARCMKTRCIWISRGRQAAAHDAKFRIILWTESGAGAGLHPDVVVVVTGGPAQYRPVRKRTGTTAGGQHPGSDLGRCEAGRDIPVHDESGDHPALMALNLGPDLRALQDRDTTFTVTRRRPGIRRDGTRLKATVGPDYSGVTSEASDDQTMDHGAMPLHDLHFTLKHRSR</sequence>